<name>A0ABT2L8H7_9RALS</name>
<sequence length="146" mass="15199">MSTSSRFAVAVHILTLLASAEGPVPSSLIAGSVGTNPALIRRLVAQLADAGFVTSQMGATGGATLAQPADRITLLDVFRVVESPVLIALPPNAPNPACEVGREITGVLERVTERAQAALEAELAAQTIASILSEVGHAQRRRRRRA</sequence>
<dbReference type="PANTHER" id="PTHR33221">
    <property type="entry name" value="WINGED HELIX-TURN-HELIX TRANSCRIPTIONAL REGULATOR, RRF2 FAMILY"/>
    <property type="match status" value="1"/>
</dbReference>
<protein>
    <submittedName>
        <fullName evidence="2">Rrf2 family transcriptional regulator</fullName>
    </submittedName>
</protein>
<evidence type="ECO:0000313" key="3">
    <source>
        <dbReference type="Proteomes" id="UP001164420"/>
    </source>
</evidence>
<gene>
    <name evidence="2" type="ORF">N5J06_11225</name>
</gene>
<organism evidence="2 3">
    <name type="scientific">Ralstonia mojiangensis</name>
    <dbReference type="NCBI Taxonomy" id="2953895"/>
    <lineage>
        <taxon>Bacteria</taxon>
        <taxon>Pseudomonadati</taxon>
        <taxon>Pseudomonadota</taxon>
        <taxon>Betaproteobacteria</taxon>
        <taxon>Burkholderiales</taxon>
        <taxon>Burkholderiaceae</taxon>
        <taxon>Ralstonia</taxon>
    </lineage>
</organism>
<dbReference type="RefSeq" id="WP_260782056.1">
    <property type="nucleotide sequence ID" value="NZ_JAOCQI010000002.1"/>
</dbReference>
<evidence type="ECO:0000313" key="2">
    <source>
        <dbReference type="EMBL" id="MCT7311519.1"/>
    </source>
</evidence>
<dbReference type="Pfam" id="PF02082">
    <property type="entry name" value="Rrf2"/>
    <property type="match status" value="1"/>
</dbReference>
<reference evidence="2 3" key="1">
    <citation type="journal article" date="2023" name="Front. Microbiol.">
        <title>Ralstonia chuxiongensis sp. nov., Ralstonia mojiangensis sp. nov., and Ralstonia soli sp. nov., isolated from tobacco fields, are three novel species in the family Burkholderiaceae.</title>
        <authorList>
            <person name="Lu C.H."/>
            <person name="Zhang Y.Y."/>
            <person name="Jiang N."/>
            <person name="Chen W."/>
            <person name="Shao X."/>
            <person name="Zhao Z.M."/>
            <person name="Lu W.L."/>
            <person name="Hu X."/>
            <person name="Xi Y.X."/>
            <person name="Zou S.Y."/>
            <person name="Wei Q.J."/>
            <person name="Lin Z.L."/>
            <person name="Gong L."/>
            <person name="Gai X.T."/>
            <person name="Zhang L.Q."/>
            <person name="Li J.Y."/>
            <person name="Jin Y."/>
            <person name="Xia Z.Y."/>
        </authorList>
    </citation>
    <scope>NUCLEOTIDE SEQUENCE [LARGE SCALE GENOMIC DNA]</scope>
    <source>
        <strain evidence="2 3">22TCJT01-1</strain>
    </source>
</reference>
<dbReference type="InterPro" id="IPR000944">
    <property type="entry name" value="Tscrpt_reg_Rrf2"/>
</dbReference>
<proteinExistence type="predicted"/>
<evidence type="ECO:0000256" key="1">
    <source>
        <dbReference type="SAM" id="SignalP"/>
    </source>
</evidence>
<dbReference type="SUPFAM" id="SSF46785">
    <property type="entry name" value="Winged helix' DNA-binding domain"/>
    <property type="match status" value="1"/>
</dbReference>
<keyword evidence="1" id="KW-0732">Signal</keyword>
<accession>A0ABT2L8H7</accession>
<comment type="caution">
    <text evidence="2">The sequence shown here is derived from an EMBL/GenBank/DDBJ whole genome shotgun (WGS) entry which is preliminary data.</text>
</comment>
<feature type="signal peptide" evidence="1">
    <location>
        <begin position="1"/>
        <end position="20"/>
    </location>
</feature>
<dbReference type="Proteomes" id="UP001164420">
    <property type="component" value="Unassembled WGS sequence"/>
</dbReference>
<dbReference type="Gene3D" id="1.10.10.10">
    <property type="entry name" value="Winged helix-like DNA-binding domain superfamily/Winged helix DNA-binding domain"/>
    <property type="match status" value="1"/>
</dbReference>
<dbReference type="EMBL" id="JAOCQI010000002">
    <property type="protein sequence ID" value="MCT7311519.1"/>
    <property type="molecule type" value="Genomic_DNA"/>
</dbReference>
<dbReference type="PROSITE" id="PS51197">
    <property type="entry name" value="HTH_RRF2_2"/>
    <property type="match status" value="1"/>
</dbReference>
<dbReference type="InterPro" id="IPR036390">
    <property type="entry name" value="WH_DNA-bd_sf"/>
</dbReference>
<feature type="chain" id="PRO_5046742181" evidence="1">
    <location>
        <begin position="21"/>
        <end position="146"/>
    </location>
</feature>
<dbReference type="PANTHER" id="PTHR33221:SF15">
    <property type="entry name" value="HTH-TYPE TRANSCRIPTIONAL REGULATOR YWGB-RELATED"/>
    <property type="match status" value="1"/>
</dbReference>
<dbReference type="InterPro" id="IPR036388">
    <property type="entry name" value="WH-like_DNA-bd_sf"/>
</dbReference>
<keyword evidence="3" id="KW-1185">Reference proteome</keyword>